<evidence type="ECO:0000313" key="3">
    <source>
        <dbReference type="Proteomes" id="UP000466681"/>
    </source>
</evidence>
<evidence type="ECO:0000313" key="2">
    <source>
        <dbReference type="EMBL" id="BBX00838.1"/>
    </source>
</evidence>
<evidence type="ECO:0000256" key="1">
    <source>
        <dbReference type="SAM" id="SignalP"/>
    </source>
</evidence>
<gene>
    <name evidence="2" type="ORF">MMOR_17740</name>
</gene>
<dbReference type="EMBL" id="AP022560">
    <property type="protein sequence ID" value="BBX00838.1"/>
    <property type="molecule type" value="Genomic_DNA"/>
</dbReference>
<dbReference type="AlphaFoldDB" id="A0AAD1H8J7"/>
<keyword evidence="3" id="KW-1185">Reference proteome</keyword>
<feature type="chain" id="PRO_5042107783" evidence="1">
    <location>
        <begin position="33"/>
        <end position="111"/>
    </location>
</feature>
<keyword evidence="1" id="KW-0732">Signal</keyword>
<accession>A0AAD1H8J7</accession>
<reference evidence="2 3" key="1">
    <citation type="journal article" date="2019" name="Emerg. Microbes Infect.">
        <title>Comprehensive subspecies identification of 175 nontuberculous mycobacteria species based on 7547 genomic profiles.</title>
        <authorList>
            <person name="Matsumoto Y."/>
            <person name="Kinjo T."/>
            <person name="Motooka D."/>
            <person name="Nabeya D."/>
            <person name="Jung N."/>
            <person name="Uechi K."/>
            <person name="Horii T."/>
            <person name="Iida T."/>
            <person name="Fujita J."/>
            <person name="Nakamura S."/>
        </authorList>
    </citation>
    <scope>NUCLEOTIDE SEQUENCE [LARGE SCALE GENOMIC DNA]</scope>
    <source>
        <strain evidence="2 3">JCM 6375</strain>
    </source>
</reference>
<protein>
    <submittedName>
        <fullName evidence="2">Uncharacterized protein</fullName>
    </submittedName>
</protein>
<dbReference type="KEGG" id="mmor:MMOR_17740"/>
<name>A0AAD1H8J7_9MYCO</name>
<sequence length="111" mass="11369">MGDNGPMRTTLIVATGALAVCALTASAGPASADDGKSAQDTIQELQKEGYTVTIDKIGTAPLSECVVTSVRNPHQFTQLVPLLGGGPDGGVLFPQVTSQPVSVSLDCSRRN</sequence>
<proteinExistence type="predicted"/>
<feature type="signal peptide" evidence="1">
    <location>
        <begin position="1"/>
        <end position="32"/>
    </location>
</feature>
<dbReference type="Proteomes" id="UP000466681">
    <property type="component" value="Chromosome"/>
</dbReference>
<organism evidence="2 3">
    <name type="scientific">Mycolicibacterium moriokaense</name>
    <dbReference type="NCBI Taxonomy" id="39691"/>
    <lineage>
        <taxon>Bacteria</taxon>
        <taxon>Bacillati</taxon>
        <taxon>Actinomycetota</taxon>
        <taxon>Actinomycetes</taxon>
        <taxon>Mycobacteriales</taxon>
        <taxon>Mycobacteriaceae</taxon>
        <taxon>Mycolicibacterium</taxon>
    </lineage>
</organism>